<protein>
    <submittedName>
        <fullName evidence="4">OSJNBb0068N06.9 protein</fullName>
    </submittedName>
</protein>
<dbReference type="InterPro" id="IPR043128">
    <property type="entry name" value="Rev_trsase/Diguanyl_cyclase"/>
</dbReference>
<proteinExistence type="predicted"/>
<dbReference type="GO" id="GO:0004523">
    <property type="term" value="F:RNA-DNA hybrid ribonuclease activity"/>
    <property type="evidence" value="ECO:0007669"/>
    <property type="project" value="InterPro"/>
</dbReference>
<dbReference type="Gene3D" id="3.10.10.10">
    <property type="entry name" value="HIV Type 1 Reverse Transcriptase, subunit A, domain 1"/>
    <property type="match status" value="1"/>
</dbReference>
<evidence type="ECO:0000259" key="3">
    <source>
        <dbReference type="Pfam" id="PF13456"/>
    </source>
</evidence>
<dbReference type="SUPFAM" id="SSF56672">
    <property type="entry name" value="DNA/RNA polymerases"/>
    <property type="match status" value="1"/>
</dbReference>
<dbReference type="InterPro" id="IPR036397">
    <property type="entry name" value="RNaseH_sf"/>
</dbReference>
<dbReference type="PANTHER" id="PTHR24559:SF444">
    <property type="entry name" value="REVERSE TRANSCRIPTASE DOMAIN-CONTAINING PROTEIN"/>
    <property type="match status" value="1"/>
</dbReference>
<accession>Q7XNM1</accession>
<dbReference type="Pfam" id="PF13456">
    <property type="entry name" value="RVT_3"/>
    <property type="match status" value="1"/>
</dbReference>
<dbReference type="Gene3D" id="3.30.420.10">
    <property type="entry name" value="Ribonuclease H-like superfamily/Ribonuclease H"/>
    <property type="match status" value="1"/>
</dbReference>
<dbReference type="EMBL" id="AL663015">
    <property type="protein sequence ID" value="CAE04033.2"/>
    <property type="molecule type" value="Genomic_DNA"/>
</dbReference>
<dbReference type="GO" id="GO:0003676">
    <property type="term" value="F:nucleic acid binding"/>
    <property type="evidence" value="ECO:0007669"/>
    <property type="project" value="InterPro"/>
</dbReference>
<sequence length="1448" mass="162698">MLQQAQDQVLNSFMQPRKGTLVQKYKVKEVKVTTLKGCMEFKTRKGTLVQKYKVKVVADDPGTSSSKGEDGKQAPNGLAQLSDKAATDGSLGSQADNSQGVHGVQGDGAQGLQRGNLNQNSDAAQDFFNNFQDRVDYVVHHALINQSGVLVNTLSNMTKSIADGSIAEHQAAGPVYLQGALADSTDTPESAGCTTNPATSCVTSPANATKATASAADSANAIKIANHSADSAPRLNERIGQGAAQQRPWADVIADVMREQFGLKPKETGSLYRLPYPEWFERVPLNIQFKVPDFSKFLGQDGVSTYEHISRFLAQCGKASVVDALRVRLFQLSLFGSAFTWFSSLPYGFINSWADLEKQFHSYFYSGVHEMKLSDLTAIKQRHDDSEIAAAEWVRSKKVIPCQWVNSSRKEEKYDFDITKADKIFDLLLREKQIQLPAGQTIPSAEELSKKRYCKWYNSGSHSTIDCKVFRQQIQVAIEGGKIKFDDSKKPMRVDGNPFPVNMVHTASRTTDTGRMRGYQVSSARIINKYQRKYDKQQEKHHEEDNGSSDPHWGCEFFRFCWNEGMRLPSIEDCPGCSDVAGGSSRLYDGGNWPKQTRVLVHQRLGPVNQRGDSKDDENKKTEWCPLSIFTKNQKRRVQRLRSRECFQQVEQEINHRLKKAKSRQEWCVKNQAPVADDVAADEAKRLAKGKSVVTAPVNMVFTLPAEFGIDQADVDEVEEESAKLVLSPEQAVFEKPEGTENRHLKPLKLGRNAEDLIKTNIVLKDFGGNPSETKGVLNVELTVGSDKIEIVLADSQLKLENPSYYFEGVVEGSSVYTKDTVDDLDDKQGEGFMSADDLEEIDIGPGDRPRPTFISKNLSLEFRTKLIELLKEFRDCFAWEYYEMPGLSQSIVEHRLPIKPGVRPHQQPPRRCKANMLEPIKAEIKSLYDAGFIRPCQYAEWVSSIVPVIKKNGKVRVCIDFRDLNKATPKDEYPMPVADQLVDAVLGNKILSFMDGNAGYNQIFMAEEDIHKTAFRCSGAIGLFEWVVLTFGLKSAGATYQRAMNYIYHDLIDWLVEVYIDDVVVKSKEIKEHIADLRKVFERPRKYGLKMNPTKCAFGVSDGQFLGFLVHERGIEITQRSINAIKKIKPPENKTELEEMIGKINFVRRYMLSAPILKGRVGKWIFSLTEFDLRYESPKAIKGQAIADFIVEHRDDSIGSVEMVPWSLFFDGSFAYTIKPYATNNQAECEAVLKGLQLLKEVEADATEIMGDSLLVINQLAGEYECRNDTLIVYNEKCQELMKELWLVTLKHVSREQNIEANDLAQGASGYKPMIKDVKVEIAAITADDWRVLTYLSRLQEFLSPITQKLLRQVLLDSRNSSLPNLFDFFNGLGILSVTTGSNPTGVPYVRVLFLVPGGKTEPQTKPYPLDMWKYGSALQQRPEDRSLYGRGATIKTMHPEPSLKPF</sequence>
<feature type="compositionally biased region" description="Polar residues" evidence="1">
    <location>
        <begin position="90"/>
        <end position="100"/>
    </location>
</feature>
<gene>
    <name evidence="4" type="primary">OSJNBb0068N06.9</name>
</gene>
<feature type="domain" description="Reverse transcriptase" evidence="2">
    <location>
        <begin position="951"/>
        <end position="1109"/>
    </location>
</feature>
<dbReference type="InterPro" id="IPR043502">
    <property type="entry name" value="DNA/RNA_pol_sf"/>
</dbReference>
<name>Q7XNM1_ORYSJ</name>
<dbReference type="Pfam" id="PF00078">
    <property type="entry name" value="RVT_1"/>
    <property type="match status" value="1"/>
</dbReference>
<reference evidence="4" key="1">
    <citation type="journal article" date="2002" name="Nature">
        <title>Sequence and analysis of rice chromosome 4.</title>
        <authorList>
            <person name="Feng Q."/>
            <person name="Zhang Y."/>
            <person name="Hao P."/>
            <person name="Wang S."/>
            <person name="Fu G."/>
            <person name="Huang Y."/>
            <person name="Li Y."/>
            <person name="Zhu J."/>
            <person name="Liu Y."/>
            <person name="Hu X."/>
            <person name="Jia P."/>
            <person name="Zhang Y."/>
            <person name="Zhao Q."/>
            <person name="Ying K."/>
            <person name="Yu S."/>
            <person name="Tang Y."/>
            <person name="Weng Q."/>
            <person name="Zhang L."/>
            <person name="Lu Y."/>
            <person name="Mu J."/>
            <person name="Lu Y."/>
            <person name="Zhang L.S."/>
            <person name="Yu Z."/>
            <person name="Fan D."/>
            <person name="Liu X."/>
            <person name="Lu T."/>
            <person name="Li C."/>
            <person name="Wu Y."/>
            <person name="Sun T."/>
            <person name="Lei H."/>
            <person name="Li T."/>
            <person name="Hu H."/>
            <person name="Guan J."/>
            <person name="Wu M."/>
            <person name="Zhang R."/>
            <person name="Zhou B."/>
            <person name="Chen Z."/>
            <person name="Chen L."/>
            <person name="Jin Z."/>
            <person name="Wang R."/>
            <person name="Yin H."/>
            <person name="Cai Z."/>
            <person name="Ren S."/>
            <person name="Lv G."/>
            <person name="Gu W."/>
            <person name="Zhu G."/>
            <person name="Tu Y."/>
            <person name="Jia J."/>
            <person name="Zhang Y."/>
            <person name="Chen J."/>
            <person name="Kang H."/>
            <person name="Chen X."/>
            <person name="Shao C."/>
            <person name="Sun Y."/>
            <person name="Hu Q."/>
            <person name="Zhang X."/>
            <person name="Zhang W."/>
            <person name="Wang L."/>
            <person name="Ding C."/>
            <person name="Sheng H."/>
            <person name="Gu J."/>
            <person name="Chen S."/>
            <person name="Ni L."/>
            <person name="Zhu F."/>
            <person name="Chen W."/>
            <person name="Lan L."/>
            <person name="Lai Y."/>
            <person name="Cheng Z."/>
            <person name="Gu M."/>
            <person name="Jiang J."/>
            <person name="Li J."/>
            <person name="Hong G."/>
            <person name="Xue Y."/>
            <person name="Han B."/>
        </authorList>
    </citation>
    <scope>NUCLEOTIDE SEQUENCE [LARGE SCALE GENOMIC DNA]</scope>
</reference>
<dbReference type="Gene3D" id="3.30.70.270">
    <property type="match status" value="1"/>
</dbReference>
<feature type="domain" description="RNase H type-1" evidence="3">
    <location>
        <begin position="1214"/>
        <end position="1307"/>
    </location>
</feature>
<organism evidence="4">
    <name type="scientific">Oryza sativa subsp. japonica</name>
    <name type="common">Rice</name>
    <dbReference type="NCBI Taxonomy" id="39947"/>
    <lineage>
        <taxon>Eukaryota</taxon>
        <taxon>Viridiplantae</taxon>
        <taxon>Streptophyta</taxon>
        <taxon>Embryophyta</taxon>
        <taxon>Tracheophyta</taxon>
        <taxon>Spermatophyta</taxon>
        <taxon>Magnoliopsida</taxon>
        <taxon>Liliopsida</taxon>
        <taxon>Poales</taxon>
        <taxon>Poaceae</taxon>
        <taxon>BOP clade</taxon>
        <taxon>Oryzoideae</taxon>
        <taxon>Oryzeae</taxon>
        <taxon>Oryzinae</taxon>
        <taxon>Oryza</taxon>
        <taxon>Oryza sativa</taxon>
    </lineage>
</organism>
<feature type="region of interest" description="Disordered" evidence="1">
    <location>
        <begin position="85"/>
        <end position="117"/>
    </location>
</feature>
<dbReference type="CDD" id="cd09279">
    <property type="entry name" value="RNase_HI_like"/>
    <property type="match status" value="1"/>
</dbReference>
<dbReference type="InterPro" id="IPR053134">
    <property type="entry name" value="RNA-dir_DNA_polymerase"/>
</dbReference>
<dbReference type="PANTHER" id="PTHR24559">
    <property type="entry name" value="TRANSPOSON TY3-I GAG-POL POLYPROTEIN"/>
    <property type="match status" value="1"/>
</dbReference>
<dbReference type="InterPro" id="IPR000477">
    <property type="entry name" value="RT_dom"/>
</dbReference>
<dbReference type="InterPro" id="IPR002156">
    <property type="entry name" value="RNaseH_domain"/>
</dbReference>
<dbReference type="CDD" id="cd01647">
    <property type="entry name" value="RT_LTR"/>
    <property type="match status" value="1"/>
</dbReference>
<evidence type="ECO:0000313" key="4">
    <source>
        <dbReference type="EMBL" id="CAE04033.2"/>
    </source>
</evidence>
<evidence type="ECO:0000256" key="1">
    <source>
        <dbReference type="SAM" id="MobiDB-lite"/>
    </source>
</evidence>
<evidence type="ECO:0000259" key="2">
    <source>
        <dbReference type="Pfam" id="PF00078"/>
    </source>
</evidence>